<evidence type="ECO:0000313" key="2">
    <source>
        <dbReference type="Proteomes" id="UP000446866"/>
    </source>
</evidence>
<keyword evidence="2" id="KW-1185">Reference proteome</keyword>
<name>A0A845QLL5_9FIRM</name>
<dbReference type="EMBL" id="QXWK01000031">
    <property type="protein sequence ID" value="NBH62709.1"/>
    <property type="molecule type" value="Genomic_DNA"/>
</dbReference>
<reference evidence="1 2" key="1">
    <citation type="submission" date="2018-08" db="EMBL/GenBank/DDBJ databases">
        <title>Murine metabolic-syndrome-specific gut microbial biobank.</title>
        <authorList>
            <person name="Liu C."/>
        </authorList>
    </citation>
    <scope>NUCLEOTIDE SEQUENCE [LARGE SCALE GENOMIC DNA]</scope>
    <source>
        <strain evidence="1 2">28</strain>
    </source>
</reference>
<accession>A0A845QLL5</accession>
<organism evidence="1 2">
    <name type="scientific">Anaerotruncus colihominis</name>
    <dbReference type="NCBI Taxonomy" id="169435"/>
    <lineage>
        <taxon>Bacteria</taxon>
        <taxon>Bacillati</taxon>
        <taxon>Bacillota</taxon>
        <taxon>Clostridia</taxon>
        <taxon>Eubacteriales</taxon>
        <taxon>Oscillospiraceae</taxon>
        <taxon>Anaerotruncus</taxon>
    </lineage>
</organism>
<dbReference type="Proteomes" id="UP000446866">
    <property type="component" value="Unassembled WGS sequence"/>
</dbReference>
<dbReference type="RefSeq" id="WP_160202995.1">
    <property type="nucleotide sequence ID" value="NZ_QXWK01000031.1"/>
</dbReference>
<dbReference type="AlphaFoldDB" id="A0A845QLL5"/>
<proteinExistence type="predicted"/>
<evidence type="ECO:0000313" key="1">
    <source>
        <dbReference type="EMBL" id="NBH62709.1"/>
    </source>
</evidence>
<comment type="caution">
    <text evidence="1">The sequence shown here is derived from an EMBL/GenBank/DDBJ whole genome shotgun (WGS) entry which is preliminary data.</text>
</comment>
<gene>
    <name evidence="1" type="ORF">D0435_13725</name>
</gene>
<protein>
    <submittedName>
        <fullName evidence="1">Uncharacterized protein</fullName>
    </submittedName>
</protein>
<sequence length="122" mass="14278">MKAVIMNYTNNTIEVSSAFYKKACKYGSPEYKILKDAKKDEPDFIVTIKQTTKKTYNKLTFEAMIAHIKLIEVNEEERNKALNEFEEIKTYSAARGSSYPFTKKWFLSKYKESYNNVLDMAE</sequence>